<dbReference type="Proteomes" id="UP000248627">
    <property type="component" value="Unassembled WGS sequence"/>
</dbReference>
<proteinExistence type="predicted"/>
<dbReference type="GO" id="GO:0004364">
    <property type="term" value="F:glutathione transferase activity"/>
    <property type="evidence" value="ECO:0007669"/>
    <property type="project" value="InterPro"/>
</dbReference>
<dbReference type="PANTHER" id="PTHR32419">
    <property type="entry name" value="GLUTATHIONYL-HYDROQUINONE REDUCTASE"/>
    <property type="match status" value="1"/>
</dbReference>
<accession>A0A2W2DB72</accession>
<dbReference type="RefSeq" id="WP_111241148.1">
    <property type="nucleotide sequence ID" value="NZ_AP023358.1"/>
</dbReference>
<dbReference type="InterPro" id="IPR010987">
    <property type="entry name" value="Glutathione-S-Trfase_C-like"/>
</dbReference>
<evidence type="ECO:0000313" key="2">
    <source>
        <dbReference type="Proteomes" id="UP000248627"/>
    </source>
</evidence>
<dbReference type="PANTHER" id="PTHR32419:SF6">
    <property type="entry name" value="GLUTATHIONE S-TRANSFERASE OMEGA-LIKE 1-RELATED"/>
    <property type="match status" value="1"/>
</dbReference>
<dbReference type="Gene3D" id="3.40.30.10">
    <property type="entry name" value="Glutaredoxin"/>
    <property type="match status" value="1"/>
</dbReference>
<dbReference type="SUPFAM" id="SSF52833">
    <property type="entry name" value="Thioredoxin-like"/>
    <property type="match status" value="1"/>
</dbReference>
<dbReference type="GO" id="GO:0005737">
    <property type="term" value="C:cytoplasm"/>
    <property type="evidence" value="ECO:0007669"/>
    <property type="project" value="TreeGrafter"/>
</dbReference>
<dbReference type="InterPro" id="IPR036249">
    <property type="entry name" value="Thioredoxin-like_sf"/>
</dbReference>
<dbReference type="OrthoDB" id="9769158at2"/>
<organism evidence="1 2">
    <name type="scientific">Micromonospora endophytica</name>
    <dbReference type="NCBI Taxonomy" id="515350"/>
    <lineage>
        <taxon>Bacteria</taxon>
        <taxon>Bacillati</taxon>
        <taxon>Actinomycetota</taxon>
        <taxon>Actinomycetes</taxon>
        <taxon>Micromonosporales</taxon>
        <taxon>Micromonosporaceae</taxon>
        <taxon>Micromonospora</taxon>
    </lineage>
</organism>
<reference evidence="1 2" key="1">
    <citation type="submission" date="2018-01" db="EMBL/GenBank/DDBJ databases">
        <title>Draft genome sequence of Jishengella endophytica.</title>
        <authorList>
            <person name="Sahin N."/>
            <person name="Ay H."/>
            <person name="Saygin H."/>
        </authorList>
    </citation>
    <scope>NUCLEOTIDE SEQUENCE [LARGE SCALE GENOMIC DNA]</scope>
    <source>
        <strain evidence="1 2">DSM 45430</strain>
    </source>
</reference>
<keyword evidence="1" id="KW-0808">Transferase</keyword>
<dbReference type="InterPro" id="IPR016639">
    <property type="entry name" value="GST_Omega/GSH"/>
</dbReference>
<dbReference type="EMBL" id="POTX01000001">
    <property type="protein sequence ID" value="PZG01199.1"/>
    <property type="molecule type" value="Genomic_DNA"/>
</dbReference>
<name>A0A2W2DB72_9ACTN</name>
<protein>
    <submittedName>
        <fullName evidence="1">Glutathione S-transferase</fullName>
    </submittedName>
</protein>
<sequence>MTIDLKQRSVTADGASGLRADPERYHLYLSWSCPWAQRTAIIRSLKGLHDVVSLSYVDDERDARGWVFRERRGLDPVNGFTHLAEAYEATVPGYPGPYPVPVLWDRETHQIVSNDDASIGYDLATAFDAWGDPAVELYPQQLRTDVARLTALLETNLSGCAYTVAQTTTQPGYEAARRRVIGVLDRLDERLTDRRFLFGDSITGADVCLWPTLVRFDLLDNPLGKISERGLTGFPNLWAYARDLYQLPAFRDTTDFDSYRRDRSAIRAHGPERIVVDPVDLDWSQPHDRDRLTAA</sequence>
<dbReference type="Pfam" id="PF13410">
    <property type="entry name" value="GST_C_2"/>
    <property type="match status" value="1"/>
</dbReference>
<dbReference type="Gene3D" id="1.20.1050.10">
    <property type="match status" value="1"/>
</dbReference>
<dbReference type="AlphaFoldDB" id="A0A2W2DB72"/>
<dbReference type="SUPFAM" id="SSF47616">
    <property type="entry name" value="GST C-terminal domain-like"/>
    <property type="match status" value="1"/>
</dbReference>
<dbReference type="PROSITE" id="PS50405">
    <property type="entry name" value="GST_CTER"/>
    <property type="match status" value="1"/>
</dbReference>
<keyword evidence="2" id="KW-1185">Reference proteome</keyword>
<comment type="caution">
    <text evidence="1">The sequence shown here is derived from an EMBL/GenBank/DDBJ whole genome shotgun (WGS) entry which is preliminary data.</text>
</comment>
<evidence type="ECO:0000313" key="1">
    <source>
        <dbReference type="EMBL" id="PZG01199.1"/>
    </source>
</evidence>
<dbReference type="InterPro" id="IPR036282">
    <property type="entry name" value="Glutathione-S-Trfase_C_sf"/>
</dbReference>
<gene>
    <name evidence="1" type="ORF">C1I93_00335</name>
</gene>